<evidence type="ECO:0000259" key="3">
    <source>
        <dbReference type="PROSITE" id="PS50977"/>
    </source>
</evidence>
<dbReference type="GO" id="GO:0003700">
    <property type="term" value="F:DNA-binding transcription factor activity"/>
    <property type="evidence" value="ECO:0007669"/>
    <property type="project" value="TreeGrafter"/>
</dbReference>
<dbReference type="AlphaFoldDB" id="A0A358HMH8"/>
<evidence type="ECO:0000313" key="4">
    <source>
        <dbReference type="EMBL" id="HBU96385.1"/>
    </source>
</evidence>
<evidence type="ECO:0000256" key="1">
    <source>
        <dbReference type="ARBA" id="ARBA00023125"/>
    </source>
</evidence>
<gene>
    <name evidence="4" type="ORF">DEF21_00590</name>
    <name evidence="5" type="ORF">DHR80_04545</name>
</gene>
<dbReference type="Proteomes" id="UP000264179">
    <property type="component" value="Unassembled WGS sequence"/>
</dbReference>
<dbReference type="InterPro" id="IPR050109">
    <property type="entry name" value="HTH-type_TetR-like_transc_reg"/>
</dbReference>
<proteinExistence type="predicted"/>
<dbReference type="SUPFAM" id="SSF48498">
    <property type="entry name" value="Tetracyclin repressor-like, C-terminal domain"/>
    <property type="match status" value="1"/>
</dbReference>
<dbReference type="Gene3D" id="1.10.357.10">
    <property type="entry name" value="Tetracycline Repressor, domain 2"/>
    <property type="match status" value="1"/>
</dbReference>
<accession>A0A358HMH8</accession>
<dbReference type="InterPro" id="IPR009057">
    <property type="entry name" value="Homeodomain-like_sf"/>
</dbReference>
<dbReference type="Pfam" id="PF00440">
    <property type="entry name" value="TetR_N"/>
    <property type="match status" value="1"/>
</dbReference>
<protein>
    <submittedName>
        <fullName evidence="4">TetR family transcriptional regulator</fullName>
    </submittedName>
</protein>
<dbReference type="PROSITE" id="PS50977">
    <property type="entry name" value="HTH_TETR_2"/>
    <property type="match status" value="1"/>
</dbReference>
<keyword evidence="1 2" id="KW-0238">DNA-binding</keyword>
<feature type="DNA-binding region" description="H-T-H motif" evidence="2">
    <location>
        <begin position="33"/>
        <end position="52"/>
    </location>
</feature>
<evidence type="ECO:0000256" key="2">
    <source>
        <dbReference type="PROSITE-ProRule" id="PRU00335"/>
    </source>
</evidence>
<dbReference type="InterPro" id="IPR036271">
    <property type="entry name" value="Tet_transcr_reg_TetR-rel_C_sf"/>
</dbReference>
<reference evidence="6 7" key="1">
    <citation type="journal article" date="2018" name="Nat. Biotechnol.">
        <title>A standardized bacterial taxonomy based on genome phylogeny substantially revises the tree of life.</title>
        <authorList>
            <person name="Parks D.H."/>
            <person name="Chuvochina M."/>
            <person name="Waite D.W."/>
            <person name="Rinke C."/>
            <person name="Skarshewski A."/>
            <person name="Chaumeil P.A."/>
            <person name="Hugenholtz P."/>
        </authorList>
    </citation>
    <scope>NUCLEOTIDE SEQUENCE [LARGE SCALE GENOMIC DNA]</scope>
    <source>
        <strain evidence="4">UBA8707</strain>
        <strain evidence="5">UBA9881</strain>
    </source>
</reference>
<name>A0A358HMH8_9PROT</name>
<dbReference type="PRINTS" id="PR00455">
    <property type="entry name" value="HTHTETR"/>
</dbReference>
<evidence type="ECO:0000313" key="5">
    <source>
        <dbReference type="EMBL" id="HCW66478.1"/>
    </source>
</evidence>
<evidence type="ECO:0000313" key="7">
    <source>
        <dbReference type="Proteomes" id="UP000264753"/>
    </source>
</evidence>
<feature type="domain" description="HTH tetR-type" evidence="3">
    <location>
        <begin position="10"/>
        <end position="70"/>
    </location>
</feature>
<organism evidence="4 7">
    <name type="scientific">Thalassospira lucentensis</name>
    <dbReference type="NCBI Taxonomy" id="168935"/>
    <lineage>
        <taxon>Bacteria</taxon>
        <taxon>Pseudomonadati</taxon>
        <taxon>Pseudomonadota</taxon>
        <taxon>Alphaproteobacteria</taxon>
        <taxon>Rhodospirillales</taxon>
        <taxon>Thalassospiraceae</taxon>
        <taxon>Thalassospira</taxon>
    </lineage>
</organism>
<dbReference type="EMBL" id="DPOP01000041">
    <property type="protein sequence ID" value="HCW66478.1"/>
    <property type="molecule type" value="Genomic_DNA"/>
</dbReference>
<dbReference type="PANTHER" id="PTHR30055">
    <property type="entry name" value="HTH-TYPE TRANSCRIPTIONAL REGULATOR RUTR"/>
    <property type="match status" value="1"/>
</dbReference>
<comment type="caution">
    <text evidence="4">The sequence shown here is derived from an EMBL/GenBank/DDBJ whole genome shotgun (WGS) entry which is preliminary data.</text>
</comment>
<dbReference type="GO" id="GO:0000976">
    <property type="term" value="F:transcription cis-regulatory region binding"/>
    <property type="evidence" value="ECO:0007669"/>
    <property type="project" value="TreeGrafter"/>
</dbReference>
<sequence length="207" mass="22955">MLGLRAQKKADKNRRILEAATTLFHKVGYDAARIEDIAEMAGVSVGTFYNYYKNKGDMLMATVSMEVEEVLAAGNGIIAQNHDDVGAALAELIGTYYAHSLTYLSKEMWRTAMSLSIGQPETPFSKRYTALDYRLSEQVRDLFAALQARGIIRQDVDCDAMGELIFNNVNMMFIEFVKNEDMDVDGLQAEVARQNAPVALLVSNVAP</sequence>
<evidence type="ECO:0000313" key="6">
    <source>
        <dbReference type="Proteomes" id="UP000264179"/>
    </source>
</evidence>
<dbReference type="InterPro" id="IPR001647">
    <property type="entry name" value="HTH_TetR"/>
</dbReference>
<dbReference type="PANTHER" id="PTHR30055:SF226">
    <property type="entry name" value="HTH-TYPE TRANSCRIPTIONAL REGULATOR PKSA"/>
    <property type="match status" value="1"/>
</dbReference>
<dbReference type="EMBL" id="DOOG01000007">
    <property type="protein sequence ID" value="HBU96385.1"/>
    <property type="molecule type" value="Genomic_DNA"/>
</dbReference>
<dbReference type="Proteomes" id="UP000264753">
    <property type="component" value="Unassembled WGS sequence"/>
</dbReference>
<dbReference type="RefSeq" id="WP_276650692.1">
    <property type="nucleotide sequence ID" value="NZ_DOOG01000007.1"/>
</dbReference>
<dbReference type="SUPFAM" id="SSF46689">
    <property type="entry name" value="Homeodomain-like"/>
    <property type="match status" value="1"/>
</dbReference>